<keyword evidence="1" id="KW-1133">Transmembrane helix</keyword>
<gene>
    <name evidence="3" type="ORF">EAF64_20155</name>
</gene>
<evidence type="ECO:0000313" key="4">
    <source>
        <dbReference type="Proteomes" id="UP000289691"/>
    </source>
</evidence>
<keyword evidence="1" id="KW-0472">Membrane</keyword>
<evidence type="ECO:0000313" key="3">
    <source>
        <dbReference type="EMBL" id="RXK46235.1"/>
    </source>
</evidence>
<dbReference type="EMBL" id="RDFA01000011">
    <property type="protein sequence ID" value="RXK46235.1"/>
    <property type="molecule type" value="Genomic_DNA"/>
</dbReference>
<feature type="domain" description="Archaeal Type IV pilin N-terminal" evidence="2">
    <location>
        <begin position="11"/>
        <end position="86"/>
    </location>
</feature>
<dbReference type="RefSeq" id="WP_129070779.1">
    <property type="nucleotide sequence ID" value="NZ_RDFA01000011.1"/>
</dbReference>
<dbReference type="Pfam" id="PF07790">
    <property type="entry name" value="Pilin_N"/>
    <property type="match status" value="1"/>
</dbReference>
<keyword evidence="4" id="KW-1185">Reference proteome</keyword>
<dbReference type="PANTHER" id="PTHR38138">
    <property type="entry name" value="VNG6441H"/>
    <property type="match status" value="1"/>
</dbReference>
<keyword evidence="1" id="KW-0812">Transmembrane</keyword>
<dbReference type="AlphaFoldDB" id="A0A498KQK0"/>
<name>A0A498KQK0_9EURY</name>
<dbReference type="InterPro" id="IPR012859">
    <property type="entry name" value="Pilin_N_archaeal"/>
</dbReference>
<comment type="caution">
    <text evidence="3">The sequence shown here is derived from an EMBL/GenBank/DDBJ whole genome shotgun (WGS) entry which is preliminary data.</text>
</comment>
<dbReference type="Proteomes" id="UP000289691">
    <property type="component" value="Unassembled WGS sequence"/>
</dbReference>
<dbReference type="NCBIfam" id="TIGR02537">
    <property type="entry name" value="arch_flag_Nterm"/>
    <property type="match status" value="1"/>
</dbReference>
<organism evidence="3 4">
    <name type="scientific">Halorientalis pallida</name>
    <dbReference type="NCBI Taxonomy" id="2479928"/>
    <lineage>
        <taxon>Archaea</taxon>
        <taxon>Methanobacteriati</taxon>
        <taxon>Methanobacteriota</taxon>
        <taxon>Stenosarchaea group</taxon>
        <taxon>Halobacteria</taxon>
        <taxon>Halobacteriales</taxon>
        <taxon>Haloarculaceae</taxon>
        <taxon>Halorientalis</taxon>
    </lineage>
</organism>
<feature type="transmembrane region" description="Helical" evidence="1">
    <location>
        <begin position="12"/>
        <end position="38"/>
    </location>
</feature>
<dbReference type="InterPro" id="IPR013373">
    <property type="entry name" value="Flagellin/pilin_N_arc"/>
</dbReference>
<evidence type="ECO:0000259" key="2">
    <source>
        <dbReference type="Pfam" id="PF07790"/>
    </source>
</evidence>
<proteinExistence type="predicted"/>
<dbReference type="OrthoDB" id="118020at2157"/>
<protein>
    <submittedName>
        <fullName evidence="3">Type IV pilin</fullName>
    </submittedName>
</protein>
<evidence type="ECO:0000256" key="1">
    <source>
        <dbReference type="SAM" id="Phobius"/>
    </source>
</evidence>
<reference evidence="3 4" key="1">
    <citation type="submission" date="2019-01" db="EMBL/GenBank/DDBJ databases">
        <title>Halorientalis sp. F13-25 a new haloarchaeum isolated from hypersaline water.</title>
        <authorList>
            <person name="Ana D.-V."/>
            <person name="Cristina S.-P."/>
            <person name="Antonio V."/>
        </authorList>
    </citation>
    <scope>NUCLEOTIDE SEQUENCE [LARGE SCALE GENOMIC DNA]</scope>
    <source>
        <strain evidence="3 4">F13-25</strain>
    </source>
</reference>
<accession>A0A498KQK0</accession>
<sequence>MQVRQLLEEDDAVSPVIGVILMVAITVILAAVIASFVLGLGGSQQQTPQASFSWEYNNVTNSDVGEGLAEVSHDGGDSIKQNELVFRGTGFVNPFDDAGTGSGNPFGADRAQITSAGSNWDGANSSGSIGDTSAVVGGDTIGIGASSDYELSLVWEPAEGDTSATLSEQTGPDA</sequence>
<dbReference type="PANTHER" id="PTHR38138:SF1">
    <property type="entry name" value="ARCHAEAL TYPE IV PILIN N-TERMINAL DOMAIN-CONTAINING PROTEIN"/>
    <property type="match status" value="1"/>
</dbReference>